<evidence type="ECO:0000313" key="1">
    <source>
        <dbReference type="EMBL" id="KAA0192082.1"/>
    </source>
</evidence>
<dbReference type="EMBL" id="JQDR03011873">
    <property type="protein sequence ID" value="KAA0192082.1"/>
    <property type="molecule type" value="Genomic_DNA"/>
</dbReference>
<organism evidence="1">
    <name type="scientific">Hyalella azteca</name>
    <name type="common">Amphipod</name>
    <dbReference type="NCBI Taxonomy" id="294128"/>
    <lineage>
        <taxon>Eukaryota</taxon>
        <taxon>Metazoa</taxon>
        <taxon>Ecdysozoa</taxon>
        <taxon>Arthropoda</taxon>
        <taxon>Crustacea</taxon>
        <taxon>Multicrustacea</taxon>
        <taxon>Malacostraca</taxon>
        <taxon>Eumalacostraca</taxon>
        <taxon>Peracarida</taxon>
        <taxon>Amphipoda</taxon>
        <taxon>Senticaudata</taxon>
        <taxon>Talitrida</taxon>
        <taxon>Talitroidea</taxon>
        <taxon>Hyalellidae</taxon>
        <taxon>Hyalella</taxon>
    </lineage>
</organism>
<reference evidence="1" key="1">
    <citation type="submission" date="2014-08" db="EMBL/GenBank/DDBJ databases">
        <authorList>
            <person name="Murali S."/>
            <person name="Richards S."/>
            <person name="Bandaranaike D."/>
            <person name="Bellair M."/>
            <person name="Blankenburg K."/>
            <person name="Chao H."/>
            <person name="Dinh H."/>
            <person name="Doddapaneni H."/>
            <person name="Dugan-Rocha S."/>
            <person name="Elkadiri S."/>
            <person name="Gnanaolivu R."/>
            <person name="Hughes D."/>
            <person name="Lee S."/>
            <person name="Li M."/>
            <person name="Ming W."/>
            <person name="Munidasa M."/>
            <person name="Muniz J."/>
            <person name="Nguyen L."/>
            <person name="Osuji N."/>
            <person name="Pu L.-L."/>
            <person name="Puazo M."/>
            <person name="Skinner E."/>
            <person name="Qu C."/>
            <person name="Quiroz J."/>
            <person name="Raj R."/>
            <person name="Weissenberger G."/>
            <person name="Xin Y."/>
            <person name="Zou X."/>
            <person name="Han Y."/>
            <person name="Worley K."/>
            <person name="Muzny D."/>
            <person name="Gibbs R."/>
        </authorList>
    </citation>
    <scope>NUCLEOTIDE SEQUENCE</scope>
    <source>
        <strain evidence="1">HAZT.00-mixed</strain>
        <tissue evidence="1">Whole organism</tissue>
    </source>
</reference>
<accession>A0A6A0GXI3</accession>
<name>A0A6A0GXI3_HYAAZ</name>
<protein>
    <submittedName>
        <fullName evidence="1">Uncharacterized protein</fullName>
    </submittedName>
</protein>
<gene>
    <name evidence="1" type="ORF">HAZT_HAZT009580</name>
</gene>
<comment type="caution">
    <text evidence="1">The sequence shown here is derived from an EMBL/GenBank/DDBJ whole genome shotgun (WGS) entry which is preliminary data.</text>
</comment>
<sequence>MVETPAVVGLRVTVAVDTPGTVCHGLRHTPVTQTMTITHPETVTPRVKRTPRLRIWTNLTMTATQRVRRARHHRLQISITSCRREERTGAYGLTTFRTTPSPSLDVRLRQRRRV</sequence>
<reference evidence="1" key="2">
    <citation type="journal article" date="2018" name="Environ. Sci. Technol.">
        <title>The Toxicogenome of Hyalella azteca: A Model for Sediment Ecotoxicology and Evolutionary Toxicology.</title>
        <authorList>
            <person name="Poynton H.C."/>
            <person name="Hasenbein S."/>
            <person name="Benoit J.B."/>
            <person name="Sepulveda M.S."/>
            <person name="Poelchau M.F."/>
            <person name="Hughes D.S.T."/>
            <person name="Murali S.C."/>
            <person name="Chen S."/>
            <person name="Glastad K.M."/>
            <person name="Goodisman M.A.D."/>
            <person name="Werren J.H."/>
            <person name="Vineis J.H."/>
            <person name="Bowen J.L."/>
            <person name="Friedrich M."/>
            <person name="Jones J."/>
            <person name="Robertson H.M."/>
            <person name="Feyereisen R."/>
            <person name="Mechler-Hickson A."/>
            <person name="Mathers N."/>
            <person name="Lee C.E."/>
            <person name="Colbourne J.K."/>
            <person name="Biales A."/>
            <person name="Johnston J.S."/>
            <person name="Wellborn G.A."/>
            <person name="Rosendale A.J."/>
            <person name="Cridge A.G."/>
            <person name="Munoz-Torres M.C."/>
            <person name="Bain P.A."/>
            <person name="Manny A.R."/>
            <person name="Major K.M."/>
            <person name="Lambert F.N."/>
            <person name="Vulpe C.D."/>
            <person name="Tuck P."/>
            <person name="Blalock B.J."/>
            <person name="Lin Y.Y."/>
            <person name="Smith M.E."/>
            <person name="Ochoa-Acuna H."/>
            <person name="Chen M.M."/>
            <person name="Childers C.P."/>
            <person name="Qu J."/>
            <person name="Dugan S."/>
            <person name="Lee S.L."/>
            <person name="Chao H."/>
            <person name="Dinh H."/>
            <person name="Han Y."/>
            <person name="Doddapaneni H."/>
            <person name="Worley K.C."/>
            <person name="Muzny D.M."/>
            <person name="Gibbs R.A."/>
            <person name="Richards S."/>
        </authorList>
    </citation>
    <scope>NUCLEOTIDE SEQUENCE</scope>
    <source>
        <strain evidence="1">HAZT.00-mixed</strain>
        <tissue evidence="1">Whole organism</tissue>
    </source>
</reference>
<reference evidence="1" key="3">
    <citation type="submission" date="2019-06" db="EMBL/GenBank/DDBJ databases">
        <authorList>
            <person name="Poynton C."/>
            <person name="Hasenbein S."/>
            <person name="Benoit J.B."/>
            <person name="Sepulveda M.S."/>
            <person name="Poelchau M.F."/>
            <person name="Murali S.C."/>
            <person name="Chen S."/>
            <person name="Glastad K.M."/>
            <person name="Werren J.H."/>
            <person name="Vineis J.H."/>
            <person name="Bowen J.L."/>
            <person name="Friedrich M."/>
            <person name="Jones J."/>
            <person name="Robertson H.M."/>
            <person name="Feyereisen R."/>
            <person name="Mechler-Hickson A."/>
            <person name="Mathers N."/>
            <person name="Lee C.E."/>
            <person name="Colbourne J.K."/>
            <person name="Biales A."/>
            <person name="Johnston J.S."/>
            <person name="Wellborn G.A."/>
            <person name="Rosendale A.J."/>
            <person name="Cridge A.G."/>
            <person name="Munoz-Torres M.C."/>
            <person name="Bain P.A."/>
            <person name="Manny A.R."/>
            <person name="Major K.M."/>
            <person name="Lambert F.N."/>
            <person name="Vulpe C.D."/>
            <person name="Tuck P."/>
            <person name="Blalock B.J."/>
            <person name="Lin Y.-Y."/>
            <person name="Smith M.E."/>
            <person name="Ochoa-Acuna H."/>
            <person name="Chen M.-J.M."/>
            <person name="Childers C.P."/>
            <person name="Qu J."/>
            <person name="Dugan S."/>
            <person name="Lee S.L."/>
            <person name="Chao H."/>
            <person name="Dinh H."/>
            <person name="Han Y."/>
            <person name="Doddapaneni H."/>
            <person name="Worley K.C."/>
            <person name="Muzny D.M."/>
            <person name="Gibbs R.A."/>
            <person name="Richards S."/>
        </authorList>
    </citation>
    <scope>NUCLEOTIDE SEQUENCE</scope>
    <source>
        <strain evidence="1">HAZT.00-mixed</strain>
        <tissue evidence="1">Whole organism</tissue>
    </source>
</reference>
<dbReference type="AlphaFoldDB" id="A0A6A0GXI3"/>
<proteinExistence type="predicted"/>
<dbReference type="Proteomes" id="UP000711488">
    <property type="component" value="Unassembled WGS sequence"/>
</dbReference>